<feature type="transmembrane region" description="Helical" evidence="13">
    <location>
        <begin position="7"/>
        <end position="29"/>
    </location>
</feature>
<dbReference type="STRING" id="1913578.LPB140_05825"/>
<evidence type="ECO:0000259" key="14">
    <source>
        <dbReference type="Pfam" id="PF02096"/>
    </source>
</evidence>
<gene>
    <name evidence="13" type="primary">yidC</name>
    <name evidence="16" type="ORF">LPB140_05825</name>
</gene>
<evidence type="ECO:0000256" key="9">
    <source>
        <dbReference type="ARBA" id="ARBA00023136"/>
    </source>
</evidence>
<evidence type="ECO:0000256" key="3">
    <source>
        <dbReference type="ARBA" id="ARBA00015325"/>
    </source>
</evidence>
<dbReference type="GO" id="GO:0015031">
    <property type="term" value="P:protein transport"/>
    <property type="evidence" value="ECO:0007669"/>
    <property type="project" value="UniProtKB-KW"/>
</dbReference>
<feature type="domain" description="Membrane insertase YidC N-terminal" evidence="15">
    <location>
        <begin position="81"/>
        <end position="357"/>
    </location>
</feature>
<dbReference type="Pfam" id="PF14849">
    <property type="entry name" value="YidC_periplas"/>
    <property type="match status" value="1"/>
</dbReference>
<keyword evidence="6 13" id="KW-0812">Transmembrane</keyword>
<protein>
    <recommendedName>
        <fullName evidence="3 13">Membrane protein insertase YidC</fullName>
    </recommendedName>
    <alternativeName>
        <fullName evidence="12 13">Foldase YidC</fullName>
    </alternativeName>
    <alternativeName>
        <fullName evidence="11 13">Membrane integrase YidC</fullName>
    </alternativeName>
    <alternativeName>
        <fullName evidence="13">Membrane protein YidC</fullName>
    </alternativeName>
</protein>
<dbReference type="NCBIfam" id="TIGR03593">
    <property type="entry name" value="yidC_nterm"/>
    <property type="match status" value="1"/>
</dbReference>
<dbReference type="AlphaFoldDB" id="A0A1L3JB86"/>
<accession>A0A1L3JB86</accession>
<name>A0A1L3JB86_9SPHN</name>
<evidence type="ECO:0000256" key="7">
    <source>
        <dbReference type="ARBA" id="ARBA00022927"/>
    </source>
</evidence>
<feature type="transmembrane region" description="Helical" evidence="13">
    <location>
        <begin position="358"/>
        <end position="380"/>
    </location>
</feature>
<feature type="transmembrane region" description="Helical" evidence="13">
    <location>
        <begin position="533"/>
        <end position="552"/>
    </location>
</feature>
<evidence type="ECO:0000313" key="16">
    <source>
        <dbReference type="EMBL" id="APG62392.1"/>
    </source>
</evidence>
<evidence type="ECO:0000256" key="1">
    <source>
        <dbReference type="ARBA" id="ARBA00004429"/>
    </source>
</evidence>
<evidence type="ECO:0000256" key="13">
    <source>
        <dbReference type="HAMAP-Rule" id="MF_01810"/>
    </source>
</evidence>
<dbReference type="PRINTS" id="PR01900">
    <property type="entry name" value="YIDCPROTEIN"/>
</dbReference>
<proteinExistence type="inferred from homology"/>
<dbReference type="HAMAP" id="MF_01810">
    <property type="entry name" value="YidC_type1"/>
    <property type="match status" value="1"/>
</dbReference>
<keyword evidence="8 13" id="KW-1133">Transmembrane helix</keyword>
<keyword evidence="4 13" id="KW-0813">Transport</keyword>
<dbReference type="CDD" id="cd20070">
    <property type="entry name" value="5TM_YidC_Alb3"/>
    <property type="match status" value="1"/>
</dbReference>
<dbReference type="PANTHER" id="PTHR12428:SF65">
    <property type="entry name" value="CYTOCHROME C OXIDASE ASSEMBLY PROTEIN COX18, MITOCHONDRIAL"/>
    <property type="match status" value="1"/>
</dbReference>
<dbReference type="Gene3D" id="2.70.98.90">
    <property type="match status" value="1"/>
</dbReference>
<dbReference type="InterPro" id="IPR001708">
    <property type="entry name" value="YidC/ALB3/OXA1/COX18"/>
</dbReference>
<evidence type="ECO:0000256" key="4">
    <source>
        <dbReference type="ARBA" id="ARBA00022448"/>
    </source>
</evidence>
<evidence type="ECO:0000256" key="12">
    <source>
        <dbReference type="ARBA" id="ARBA00033342"/>
    </source>
</evidence>
<feature type="domain" description="Membrane insertase YidC/Oxa/ALB C-terminal" evidence="14">
    <location>
        <begin position="369"/>
        <end position="565"/>
    </location>
</feature>
<dbReference type="PRINTS" id="PR00701">
    <property type="entry name" value="60KDINNERMP"/>
</dbReference>
<sequence length="594" mass="66986">MEDRRNLILAIVFTGLILVGWQYAVSYFMPEAVQQNAPVAAKNSQAAPNTGGSAALPDIPTAQAAPKTNLSAEQVIATGQRVKISTPKLSGSINLRGAQVDDLLLLAHRTDLDKKSPPVRLFSPKGSKNAYYGSFSWVGTGNITLPNADTLWSANGAALTPKNPITLSWKNDKNQLFEIILSIDEDYLIKTEQRFSNFSSQPAEISPFGMLSRAELPKEKDSWNIHIGPMGVFDDVADYDWDYDDVAEAPNSRVGFESNGGWLGFTDKYWLGALIPDPKSSMQGRFQQVNGEYQTVMVRSVQSKVSPNNRVSHISYLYAGAKEVEVLDKYVDEIGVNKLDYSIDWGWFRAIEKVFFKVLHWFFGVFGNFGFAILGLTFLVRLLMFPVAQKQFASMAAMRAVQPKMKKLQERYKEDKPKMQQEIMKLYKDEKVNPLAGCLPIVLQIPIFFSLYKLLMLTIEMRHQPFMLWIKDLSAPDPLTPVNLFGLLPFDPPAMIAIGILPILLGISMWLMQKLNPQPMDDIQKQVFGLMPWFLMFIMAPFAAGLQLYWVMSNFISILQQKWLYSRHPQLKIQMAEEAEQKAKEKAEKAKAAK</sequence>
<organism evidence="16 17">
    <name type="scientific">Sphingorhabdus lutea</name>
    <dbReference type="NCBI Taxonomy" id="1913578"/>
    <lineage>
        <taxon>Bacteria</taxon>
        <taxon>Pseudomonadati</taxon>
        <taxon>Pseudomonadota</taxon>
        <taxon>Alphaproteobacteria</taxon>
        <taxon>Sphingomonadales</taxon>
        <taxon>Sphingomonadaceae</taxon>
        <taxon>Sphingorhabdus</taxon>
    </lineage>
</organism>
<keyword evidence="17" id="KW-1185">Reference proteome</keyword>
<keyword evidence="5 13" id="KW-1003">Cell membrane</keyword>
<evidence type="ECO:0000256" key="11">
    <source>
        <dbReference type="ARBA" id="ARBA00033245"/>
    </source>
</evidence>
<dbReference type="NCBIfam" id="TIGR03592">
    <property type="entry name" value="yidC_oxa1_cterm"/>
    <property type="match status" value="1"/>
</dbReference>
<comment type="similarity">
    <text evidence="2 13">Belongs to the OXA1/ALB3/YidC family. Type 1 subfamily.</text>
</comment>
<comment type="subunit">
    <text evidence="13">Interacts with the Sec translocase complex via SecD. Specifically interacts with transmembrane segments of nascent integral membrane proteins during membrane integration.</text>
</comment>
<dbReference type="GO" id="GO:0005886">
    <property type="term" value="C:plasma membrane"/>
    <property type="evidence" value="ECO:0007669"/>
    <property type="project" value="UniProtKB-SubCell"/>
</dbReference>
<dbReference type="NCBIfam" id="NF002353">
    <property type="entry name" value="PRK01318.1-4"/>
    <property type="match status" value="1"/>
</dbReference>
<dbReference type="KEGG" id="sphl:LPB140_05825"/>
<evidence type="ECO:0000256" key="6">
    <source>
        <dbReference type="ARBA" id="ARBA00022692"/>
    </source>
</evidence>
<dbReference type="InterPro" id="IPR019998">
    <property type="entry name" value="Membr_insert_YidC"/>
</dbReference>
<dbReference type="Pfam" id="PF02096">
    <property type="entry name" value="60KD_IMP"/>
    <property type="match status" value="1"/>
</dbReference>
<dbReference type="InterPro" id="IPR028055">
    <property type="entry name" value="YidC/Oxa/ALB_C"/>
</dbReference>
<keyword evidence="9 13" id="KW-0472">Membrane</keyword>
<feature type="transmembrane region" description="Helical" evidence="13">
    <location>
        <begin position="432"/>
        <end position="452"/>
    </location>
</feature>
<feature type="transmembrane region" description="Helical" evidence="13">
    <location>
        <begin position="494"/>
        <end position="512"/>
    </location>
</feature>
<dbReference type="PANTHER" id="PTHR12428">
    <property type="entry name" value="OXA1"/>
    <property type="match status" value="1"/>
</dbReference>
<dbReference type="EMBL" id="CP018154">
    <property type="protein sequence ID" value="APG62392.1"/>
    <property type="molecule type" value="Genomic_DNA"/>
</dbReference>
<dbReference type="Proteomes" id="UP000242561">
    <property type="component" value="Chromosome"/>
</dbReference>
<evidence type="ECO:0000259" key="15">
    <source>
        <dbReference type="Pfam" id="PF14849"/>
    </source>
</evidence>
<comment type="function">
    <text evidence="13">Required for the insertion and/or proper folding and/or complex formation of integral membrane proteins into the membrane. Involved in integration of membrane proteins that insert both dependently and independently of the Sec translocase complex, as well as at least some lipoproteins. Aids folding of multispanning membrane proteins.</text>
</comment>
<evidence type="ECO:0000256" key="2">
    <source>
        <dbReference type="ARBA" id="ARBA00010527"/>
    </source>
</evidence>
<dbReference type="OrthoDB" id="9780552at2"/>
<keyword evidence="10 13" id="KW-0143">Chaperone</keyword>
<dbReference type="RefSeq" id="WP_072559043.1">
    <property type="nucleotide sequence ID" value="NZ_CP018154.1"/>
</dbReference>
<evidence type="ECO:0000256" key="8">
    <source>
        <dbReference type="ARBA" id="ARBA00022989"/>
    </source>
</evidence>
<keyword evidence="7 13" id="KW-0653">Protein transport</keyword>
<dbReference type="GO" id="GO:0051205">
    <property type="term" value="P:protein insertion into membrane"/>
    <property type="evidence" value="ECO:0007669"/>
    <property type="project" value="TreeGrafter"/>
</dbReference>
<dbReference type="InterPro" id="IPR028053">
    <property type="entry name" value="Membr_insert_YidC_N"/>
</dbReference>
<dbReference type="CDD" id="cd19961">
    <property type="entry name" value="EcYidC-like_peri"/>
    <property type="match status" value="1"/>
</dbReference>
<dbReference type="InterPro" id="IPR047196">
    <property type="entry name" value="YidC_ALB_C"/>
</dbReference>
<evidence type="ECO:0000256" key="5">
    <source>
        <dbReference type="ARBA" id="ARBA00022475"/>
    </source>
</evidence>
<dbReference type="GO" id="GO:0032977">
    <property type="term" value="F:membrane insertase activity"/>
    <property type="evidence" value="ECO:0007669"/>
    <property type="project" value="InterPro"/>
</dbReference>
<comment type="subcellular location">
    <subcellularLocation>
        <location evidence="1">Cell inner membrane</location>
        <topology evidence="1">Multi-pass membrane protein</topology>
    </subcellularLocation>
    <subcellularLocation>
        <location evidence="13">Cell membrane</location>
        <topology evidence="13">Multi-pass membrane protein</topology>
    </subcellularLocation>
</comment>
<evidence type="ECO:0000313" key="17">
    <source>
        <dbReference type="Proteomes" id="UP000242561"/>
    </source>
</evidence>
<evidence type="ECO:0000256" key="10">
    <source>
        <dbReference type="ARBA" id="ARBA00023186"/>
    </source>
</evidence>
<dbReference type="InterPro" id="IPR038221">
    <property type="entry name" value="YidC_periplasmic_sf"/>
</dbReference>
<reference evidence="16 17" key="1">
    <citation type="submission" date="2016-11" db="EMBL/GenBank/DDBJ databases">
        <title>Sphingorhabdus sp. LPB0140, isolated from marine environment.</title>
        <authorList>
            <person name="Kim E."/>
            <person name="Yi H."/>
        </authorList>
    </citation>
    <scope>NUCLEOTIDE SEQUENCE [LARGE SCALE GENOMIC DNA]</scope>
    <source>
        <strain evidence="16 17">LPB0140</strain>
    </source>
</reference>